<dbReference type="EMBL" id="MU274904">
    <property type="protein sequence ID" value="KAI0092021.1"/>
    <property type="molecule type" value="Genomic_DNA"/>
</dbReference>
<sequence>MQSDHLKSLIEGAALLAGSSRSEGASNMEDVLRSRLAQYYTFANRQDNPSPLHTLDDVQATTARESLRVLEQIQLHLVGNLHAEQRPENAAEQELLGTRDLGYIRTLLSLVFQWAVGPWLGRVCASIPTTTPSARRHIEVRVIDLTTVPEDFQHLKDTIFRLFHLILPTGIHGPPNATILSSVILDKYLSDLLKPSLVLGWLPKSLASESVSPINNLRPMVVRLMHMLPVSKCIAALSAILADASCLPYVRKSCSYLMGRQLLRKDGVRGLLLALFSDDDVSEENAPLEKLESVGRVLRTIPAGMSGPEYFEIILPQLLSLLSTSFDVPAIQRRVAAFTLSQLLSSEENTHHADVSRILLPLLQKPLLETSEHCLLSQDDTPKPQSTFSPLESLDILQTFLANTDPSPTLISGIMTPVIPAIYTVSYSLDKIKSADPSLKATLSGLLETWGRLIGDTEGVATLWLIVDGEGGEWQVDIAGEIRRVESSGNDGSLSLFTPQDLKRAAESGEFDLDANILGLRPDPAYFAGFLKSLDRPEIASEIFVRVLDAYRESKDAGDTDPLRTLLYLQLVVQLQAQLSNGDSSVNILKKPDQILSFIKHALETSQRRSNERSVIRQKRGDGLALEDLRIIEEGEDEEENSDGGDSDDEDASDNLATSSEDMTSTAVNLLLSVLEANPDLSTENAPTLDEIFTLLDKLARADASTEAIKMLAREARMVLIARLASSSAMSSSSKLKSTKEESPTDTYQKALKLLQDPLLPVRAHGLLLLRQLVSSRGLTKPGGPVSEPTVDRALIPGILSIFLQSLQDDDSYIFLNAVQGLAAMVDGFGKDVLKGLVGLYAKGLDGIGASTMTKQDVDTRTRIGEALGQVIRRCGDALPKYIDEIAPSLVAVMRSSHLPTALRTSSIALLAQCVNTSPLAVLPWATDLFSAMIDLLQLESVQVDQTTQPKSPLTSTPALAPAADEVELSMTKNPKTDSTDFKPTTKDSKIPILRRSALHLLSLLTRAFASQLDDSGGSARLVYVLPGELMRRAKTTVGYVASTDHDGVTRVMAKETAEGLDAFAEAMLGL</sequence>
<name>A0ACB8UCW6_9APHY</name>
<accession>A0ACB8UCW6</accession>
<protein>
    <submittedName>
        <fullName evidence="1">Uncharacterized protein</fullName>
    </submittedName>
</protein>
<proteinExistence type="predicted"/>
<evidence type="ECO:0000313" key="1">
    <source>
        <dbReference type="EMBL" id="KAI0092021.1"/>
    </source>
</evidence>
<evidence type="ECO:0000313" key="2">
    <source>
        <dbReference type="Proteomes" id="UP001055072"/>
    </source>
</evidence>
<comment type="caution">
    <text evidence="1">The sequence shown here is derived from an EMBL/GenBank/DDBJ whole genome shotgun (WGS) entry which is preliminary data.</text>
</comment>
<organism evidence="1 2">
    <name type="scientific">Irpex rosettiformis</name>
    <dbReference type="NCBI Taxonomy" id="378272"/>
    <lineage>
        <taxon>Eukaryota</taxon>
        <taxon>Fungi</taxon>
        <taxon>Dikarya</taxon>
        <taxon>Basidiomycota</taxon>
        <taxon>Agaricomycotina</taxon>
        <taxon>Agaricomycetes</taxon>
        <taxon>Polyporales</taxon>
        <taxon>Irpicaceae</taxon>
        <taxon>Irpex</taxon>
    </lineage>
</organism>
<dbReference type="Proteomes" id="UP001055072">
    <property type="component" value="Unassembled WGS sequence"/>
</dbReference>
<keyword evidence="2" id="KW-1185">Reference proteome</keyword>
<reference evidence="1" key="1">
    <citation type="journal article" date="2021" name="Environ. Microbiol.">
        <title>Gene family expansions and transcriptome signatures uncover fungal adaptations to wood decay.</title>
        <authorList>
            <person name="Hage H."/>
            <person name="Miyauchi S."/>
            <person name="Viragh M."/>
            <person name="Drula E."/>
            <person name="Min B."/>
            <person name="Chaduli D."/>
            <person name="Navarro D."/>
            <person name="Favel A."/>
            <person name="Norest M."/>
            <person name="Lesage-Meessen L."/>
            <person name="Balint B."/>
            <person name="Merenyi Z."/>
            <person name="de Eugenio L."/>
            <person name="Morin E."/>
            <person name="Martinez A.T."/>
            <person name="Baldrian P."/>
            <person name="Stursova M."/>
            <person name="Martinez M.J."/>
            <person name="Novotny C."/>
            <person name="Magnuson J.K."/>
            <person name="Spatafora J.W."/>
            <person name="Maurice S."/>
            <person name="Pangilinan J."/>
            <person name="Andreopoulos W."/>
            <person name="LaButti K."/>
            <person name="Hundley H."/>
            <person name="Na H."/>
            <person name="Kuo A."/>
            <person name="Barry K."/>
            <person name="Lipzen A."/>
            <person name="Henrissat B."/>
            <person name="Riley R."/>
            <person name="Ahrendt S."/>
            <person name="Nagy L.G."/>
            <person name="Grigoriev I.V."/>
            <person name="Martin F."/>
            <person name="Rosso M.N."/>
        </authorList>
    </citation>
    <scope>NUCLEOTIDE SEQUENCE</scope>
    <source>
        <strain evidence="1">CBS 384.51</strain>
    </source>
</reference>
<gene>
    <name evidence="1" type="ORF">BDY19DRAFT_983564</name>
</gene>